<evidence type="ECO:0000313" key="2">
    <source>
        <dbReference type="Proteomes" id="UP001060919"/>
    </source>
</evidence>
<organism evidence="1 2">
    <name type="scientific">Aureispira anguillae</name>
    <dbReference type="NCBI Taxonomy" id="2864201"/>
    <lineage>
        <taxon>Bacteria</taxon>
        <taxon>Pseudomonadati</taxon>
        <taxon>Bacteroidota</taxon>
        <taxon>Saprospiria</taxon>
        <taxon>Saprospirales</taxon>
        <taxon>Saprospiraceae</taxon>
        <taxon>Aureispira</taxon>
    </lineage>
</organism>
<protein>
    <submittedName>
        <fullName evidence="1">Uncharacterized protein</fullName>
    </submittedName>
</protein>
<dbReference type="KEGG" id="aup:AsAng_0054770"/>
<proteinExistence type="predicted"/>
<evidence type="ECO:0000313" key="1">
    <source>
        <dbReference type="EMBL" id="BDS14696.1"/>
    </source>
</evidence>
<gene>
    <name evidence="1" type="ORF">AsAng_0054770</name>
</gene>
<reference evidence="1" key="1">
    <citation type="submission" date="2022-09" db="EMBL/GenBank/DDBJ databases">
        <title>Aureispira anguillicida sp. nov., isolated from Leptocephalus of Japanese eel Anguilla japonica.</title>
        <authorList>
            <person name="Yuasa K."/>
            <person name="Mekata T."/>
            <person name="Ikunari K."/>
        </authorList>
    </citation>
    <scope>NUCLEOTIDE SEQUENCE</scope>
    <source>
        <strain evidence="1">EL160426</strain>
    </source>
</reference>
<dbReference type="EMBL" id="AP026867">
    <property type="protein sequence ID" value="BDS14696.1"/>
    <property type="molecule type" value="Genomic_DNA"/>
</dbReference>
<dbReference type="Proteomes" id="UP001060919">
    <property type="component" value="Chromosome"/>
</dbReference>
<dbReference type="AlphaFoldDB" id="A0A916DX48"/>
<keyword evidence="2" id="KW-1185">Reference proteome</keyword>
<accession>A0A916DX48</accession>
<sequence length="40" mass="4576">MFGKMVLNRIQLSIFYNAIEFKVNVSSKRNFLFGKSGSFG</sequence>
<name>A0A916DX48_9BACT</name>